<dbReference type="AlphaFoldDB" id="A0AB33K3G3"/>
<geneLocation type="plasmid" evidence="2">
    <name>pCMC57_01</name>
</geneLocation>
<organism evidence="2">
    <name type="scientific">Kitasatospora sp. CMC57</name>
    <dbReference type="NCBI Taxonomy" id="3231513"/>
    <lineage>
        <taxon>Bacteria</taxon>
        <taxon>Bacillati</taxon>
        <taxon>Actinomycetota</taxon>
        <taxon>Actinomycetes</taxon>
        <taxon>Kitasatosporales</taxon>
        <taxon>Streptomycetaceae</taxon>
        <taxon>Kitasatospora</taxon>
    </lineage>
</organism>
<gene>
    <name evidence="2" type="ORF">KCMC57_63990</name>
</gene>
<protein>
    <recommendedName>
        <fullName evidence="3">HK97 gp10 family phage protein</fullName>
    </recommendedName>
</protein>
<evidence type="ECO:0000256" key="1">
    <source>
        <dbReference type="SAM" id="MobiDB-lite"/>
    </source>
</evidence>
<proteinExistence type="predicted"/>
<keyword evidence="2" id="KW-0614">Plasmid</keyword>
<dbReference type="KEGG" id="kic:KCMC57_63990"/>
<sequence>MPELTPAALRMILAKIERGARSGTRTGLVGVAKLIADQAKTNASSGSHAYGTPTPARPGSGPAQISGTLKSSITSTTPGPTGVGWEIRVGLAPGKSPPYRKGRGATSSKYGSYLENGLKNGTKFPFLKPATNLVHIQADVAFRKAFQTVKWS</sequence>
<feature type="compositionally biased region" description="Low complexity" evidence="1">
    <location>
        <begin position="71"/>
        <end position="80"/>
    </location>
</feature>
<feature type="region of interest" description="Disordered" evidence="1">
    <location>
        <begin position="42"/>
        <end position="105"/>
    </location>
</feature>
<accession>A0AB33K3G3</accession>
<name>A0AB33K3G3_9ACTN</name>
<evidence type="ECO:0000313" key="2">
    <source>
        <dbReference type="EMBL" id="BFP50031.1"/>
    </source>
</evidence>
<dbReference type="EMBL" id="AP035882">
    <property type="protein sequence ID" value="BFP50031.1"/>
    <property type="molecule type" value="Genomic_DNA"/>
</dbReference>
<evidence type="ECO:0008006" key="3">
    <source>
        <dbReference type="Google" id="ProtNLM"/>
    </source>
</evidence>
<dbReference type="RefSeq" id="WP_407992422.1">
    <property type="nucleotide sequence ID" value="NZ_AP035882.1"/>
</dbReference>
<reference evidence="2" key="1">
    <citation type="submission" date="2024-07" db="EMBL/GenBank/DDBJ databases">
        <title>Complete genome sequences of cellulolytic bacteria, Kitasatospora sp. CMC57 and Streptomyces sp. CMC78, isolated from Japanese agricultural soil.</title>
        <authorList>
            <person name="Hashimoto T."/>
            <person name="Ito M."/>
            <person name="Iwamoto M."/>
            <person name="Fukahori D."/>
            <person name="Shoda T."/>
            <person name="Sakoda M."/>
            <person name="Morohoshi T."/>
            <person name="Mitsuboshi M."/>
            <person name="Nishizawa T."/>
        </authorList>
    </citation>
    <scope>NUCLEOTIDE SEQUENCE</scope>
    <source>
        <strain evidence="2">CMC57</strain>
        <plasmid evidence="2">pCMC57_01</plasmid>
    </source>
</reference>